<keyword evidence="1 5" id="KW-1277">Toxin-antitoxin system</keyword>
<dbReference type="EMBL" id="LUUK01000180">
    <property type="protein sequence ID" value="OAI17118.1"/>
    <property type="molecule type" value="Genomic_DNA"/>
</dbReference>
<name>A0A177NG98_9GAMM</name>
<evidence type="ECO:0000256" key="5">
    <source>
        <dbReference type="HAMAP-Rule" id="MF_00265"/>
    </source>
</evidence>
<evidence type="ECO:0000259" key="6">
    <source>
        <dbReference type="Pfam" id="PF01850"/>
    </source>
</evidence>
<evidence type="ECO:0000313" key="7">
    <source>
        <dbReference type="EMBL" id="OAI17118.1"/>
    </source>
</evidence>
<feature type="binding site" evidence="5">
    <location>
        <position position="94"/>
    </location>
    <ligand>
        <name>Mg(2+)</name>
        <dbReference type="ChEBI" id="CHEBI:18420"/>
    </ligand>
</feature>
<keyword evidence="4 5" id="KW-0378">Hydrolase</keyword>
<evidence type="ECO:0000256" key="2">
    <source>
        <dbReference type="ARBA" id="ARBA00022722"/>
    </source>
</evidence>
<organism evidence="7 8">
    <name type="scientific">Methylomonas koyamae</name>
    <dbReference type="NCBI Taxonomy" id="702114"/>
    <lineage>
        <taxon>Bacteria</taxon>
        <taxon>Pseudomonadati</taxon>
        <taxon>Pseudomonadota</taxon>
        <taxon>Gammaproteobacteria</taxon>
        <taxon>Methylococcales</taxon>
        <taxon>Methylococcaceae</taxon>
        <taxon>Methylomonas</taxon>
    </lineage>
</organism>
<dbReference type="Proteomes" id="UP000077628">
    <property type="component" value="Unassembled WGS sequence"/>
</dbReference>
<keyword evidence="5" id="KW-0800">Toxin</keyword>
<dbReference type="RefSeq" id="WP_064029870.1">
    <property type="nucleotide sequence ID" value="NZ_LUUK01000180.1"/>
</dbReference>
<dbReference type="SUPFAM" id="SSF88723">
    <property type="entry name" value="PIN domain-like"/>
    <property type="match status" value="1"/>
</dbReference>
<dbReference type="InterPro" id="IPR022907">
    <property type="entry name" value="VapC_family"/>
</dbReference>
<reference evidence="8" key="1">
    <citation type="submission" date="2016-03" db="EMBL/GenBank/DDBJ databases">
        <authorList>
            <person name="Heylen K."/>
            <person name="De Vos P."/>
            <person name="Vekeman B."/>
        </authorList>
    </citation>
    <scope>NUCLEOTIDE SEQUENCE [LARGE SCALE GENOMIC DNA]</scope>
    <source>
        <strain evidence="8">R-45383</strain>
    </source>
</reference>
<evidence type="ECO:0000256" key="1">
    <source>
        <dbReference type="ARBA" id="ARBA00022649"/>
    </source>
</evidence>
<feature type="domain" description="PIN" evidence="6">
    <location>
        <begin position="3"/>
        <end position="116"/>
    </location>
</feature>
<evidence type="ECO:0000256" key="4">
    <source>
        <dbReference type="ARBA" id="ARBA00022801"/>
    </source>
</evidence>
<evidence type="ECO:0000256" key="3">
    <source>
        <dbReference type="ARBA" id="ARBA00022723"/>
    </source>
</evidence>
<keyword evidence="3 5" id="KW-0479">Metal-binding</keyword>
<dbReference type="GO" id="GO:0090729">
    <property type="term" value="F:toxin activity"/>
    <property type="evidence" value="ECO:0007669"/>
    <property type="project" value="UniProtKB-KW"/>
</dbReference>
<dbReference type="HAMAP" id="MF_00265">
    <property type="entry name" value="VapC_Nob1"/>
    <property type="match status" value="1"/>
</dbReference>
<comment type="function">
    <text evidence="5">Toxic component of a toxin-antitoxin (TA) system. An RNase.</text>
</comment>
<dbReference type="PANTHER" id="PTHR39664">
    <property type="match status" value="1"/>
</dbReference>
<dbReference type="GO" id="GO:0004540">
    <property type="term" value="F:RNA nuclease activity"/>
    <property type="evidence" value="ECO:0007669"/>
    <property type="project" value="InterPro"/>
</dbReference>
<accession>A0A177NG98</accession>
<dbReference type="EC" id="3.1.-.-" evidence="5"/>
<comment type="cofactor">
    <cofactor evidence="5">
        <name>Mg(2+)</name>
        <dbReference type="ChEBI" id="CHEBI:18420"/>
    </cofactor>
</comment>
<dbReference type="InterPro" id="IPR002716">
    <property type="entry name" value="PIN_dom"/>
</dbReference>
<dbReference type="PANTHER" id="PTHR39664:SF2">
    <property type="entry name" value="NUCLEIC ACID-BINDING PROTEIN, CONTAINING PIN DOMAIN-RELATED"/>
    <property type="match status" value="1"/>
</dbReference>
<keyword evidence="2 5" id="KW-0540">Nuclease</keyword>
<dbReference type="GO" id="GO:0000287">
    <property type="term" value="F:magnesium ion binding"/>
    <property type="evidence" value="ECO:0007669"/>
    <property type="project" value="UniProtKB-UniRule"/>
</dbReference>
<dbReference type="Gene3D" id="3.40.50.1010">
    <property type="entry name" value="5'-nuclease"/>
    <property type="match status" value="1"/>
</dbReference>
<dbReference type="GO" id="GO:0016787">
    <property type="term" value="F:hydrolase activity"/>
    <property type="evidence" value="ECO:0007669"/>
    <property type="project" value="UniProtKB-KW"/>
</dbReference>
<dbReference type="Pfam" id="PF01850">
    <property type="entry name" value="PIN"/>
    <property type="match status" value="1"/>
</dbReference>
<protein>
    <recommendedName>
        <fullName evidence="5">Ribonuclease VapC</fullName>
        <shortName evidence="5">RNase VapC</shortName>
        <ecNumber evidence="5">3.1.-.-</ecNumber>
    </recommendedName>
    <alternativeName>
        <fullName evidence="5">Toxin VapC</fullName>
    </alternativeName>
</protein>
<gene>
    <name evidence="5" type="primary">vapC</name>
    <name evidence="7" type="ORF">A1355_00455</name>
</gene>
<keyword evidence="5" id="KW-0460">Magnesium</keyword>
<feature type="binding site" evidence="5">
    <location>
        <position position="5"/>
    </location>
    <ligand>
        <name>Mg(2+)</name>
        <dbReference type="ChEBI" id="CHEBI:18420"/>
    </ligand>
</feature>
<comment type="similarity">
    <text evidence="5">Belongs to the PINc/VapC protein family.</text>
</comment>
<proteinExistence type="inferred from homology"/>
<comment type="caution">
    <text evidence="7">The sequence shown here is derived from an EMBL/GenBank/DDBJ whole genome shotgun (WGS) entry which is preliminary data.</text>
</comment>
<sequence>MIAFDTNLLVRALVDDHPEQIAVVRQLIASDSIFISRTVLLETEWVLRARYKKTRDQLSAFFSALLEVDNTVVEDAEAVSHALEWYAQGADFADALHLAACGKAVMHTFDRDFCKSARDAGITPEMRVLPI</sequence>
<dbReference type="InterPro" id="IPR029060">
    <property type="entry name" value="PIN-like_dom_sf"/>
</dbReference>
<keyword evidence="8" id="KW-1185">Reference proteome</keyword>
<dbReference type="CDD" id="cd18683">
    <property type="entry name" value="PIN_VapC-like"/>
    <property type="match status" value="1"/>
</dbReference>
<dbReference type="STRING" id="702114.A1355_00455"/>
<dbReference type="AlphaFoldDB" id="A0A177NG98"/>
<dbReference type="OrthoDB" id="32974at2"/>
<evidence type="ECO:0000313" key="8">
    <source>
        <dbReference type="Proteomes" id="UP000077628"/>
    </source>
</evidence>